<feature type="transmembrane region" description="Helical" evidence="6">
    <location>
        <begin position="476"/>
        <end position="497"/>
    </location>
</feature>
<dbReference type="GO" id="GO:0005886">
    <property type="term" value="C:plasma membrane"/>
    <property type="evidence" value="ECO:0007669"/>
    <property type="project" value="UniProtKB-SubCell"/>
</dbReference>
<evidence type="ECO:0000256" key="5">
    <source>
        <dbReference type="ARBA" id="ARBA00023136"/>
    </source>
</evidence>
<feature type="transmembrane region" description="Helical" evidence="6">
    <location>
        <begin position="312"/>
        <end position="329"/>
    </location>
</feature>
<feature type="transmembrane region" description="Helical" evidence="6">
    <location>
        <begin position="153"/>
        <end position="175"/>
    </location>
</feature>
<feature type="domain" description="Phosphatidylglycerol lysyltransferase C-terminal" evidence="7">
    <location>
        <begin position="565"/>
        <end position="850"/>
    </location>
</feature>
<dbReference type="AlphaFoldDB" id="A0A4S1XCY8"/>
<evidence type="ECO:0000313" key="9">
    <source>
        <dbReference type="Proteomes" id="UP000306147"/>
    </source>
</evidence>
<dbReference type="PANTHER" id="PTHR34697:SF2">
    <property type="entry name" value="PHOSPHATIDYLGLYCEROL LYSYLTRANSFERASE"/>
    <property type="match status" value="1"/>
</dbReference>
<sequence length="870" mass="93012">MHLGRPDLQIAGLDAPLSTGGLTGRIRARVRPLRGPLLLFAVLMITVLAFEAVRGILAEVRFRDIRGAIASVETGRIALAGLFTAASYFALTFYDWFAIRTIGRDLPWRTAALASFTSYTLSNNLGFALLTGGSARLRAYGAAGLDFGDVARITVIASVTFWSGVIAVTAAALLFARTAIALGPVTIAPLVQHLIGLLLIALIATALALRSRGASAWRVGGTGVPLPRARLLAAQIGIAAIDLACASAALYVLIPGAPLALFGTFFLAYALAIVAGLVTHVPGGLGVFEATILALVPLGHAELFAALLLYRLIYYLLPLALAGALMVALEGHRLRKPLLAGLGVADAIGQALAPPLLALLVFVGGLVLLVSGALPGLHGRMSVLREIAPLPFVEASHFAASLVGTALLLVAPAVQARLRSGFHAARLLLLAGAMFSLSKGIDFEEAGVLLVVAAMLQYGRPAFYRRAGIGSAPVERWWWAAALIALALSAWAGFFAYQHIPYSDELWWDFAWRGNAPRFLRAILGATILIASWAFWRLMSAAPAASEPATLLAEVAEAAFAAAPRTDAQLAFTGDKSFLVSAAGDAFLMYRVQGRTWVTMGDPVGPPAAWPELIWELRRRCDAARGRLCLFQLSTDMLPLVVELGLQPMKYGEEAMIDLDRGFTLHGSLYKSLRHSTNKAVAAGLVFDVIPAARVSAQAQALRHVSDAWLAGKSGPEKGFSLGRFDLDYLSRFDCAVLRLEGEIVAFANIWETRNREEMSVDLMRHLPDTPYGTMDLLFTRLMQLGVERGFRRFNLGMAPLSGLQRGPLAPVWSRLGGAIYGNGERLYGFSGLRAFKGKFGPRWVPRYVALSPGISVPRALVDLAMLVGG</sequence>
<protein>
    <submittedName>
        <fullName evidence="8">Bifunctional lysylphosphatidylglycerol flippase/synthetase MprF</fullName>
    </submittedName>
</protein>
<feature type="transmembrane region" description="Helical" evidence="6">
    <location>
        <begin position="427"/>
        <end position="456"/>
    </location>
</feature>
<dbReference type="OrthoDB" id="145485at2"/>
<dbReference type="InterPro" id="IPR016181">
    <property type="entry name" value="Acyl_CoA_acyltransferase"/>
</dbReference>
<dbReference type="SUPFAM" id="SSF55729">
    <property type="entry name" value="Acyl-CoA N-acyltransferases (Nat)"/>
    <property type="match status" value="1"/>
</dbReference>
<evidence type="ECO:0000259" key="7">
    <source>
        <dbReference type="Pfam" id="PF09924"/>
    </source>
</evidence>
<keyword evidence="4 6" id="KW-1133">Transmembrane helix</keyword>
<evidence type="ECO:0000256" key="1">
    <source>
        <dbReference type="ARBA" id="ARBA00004651"/>
    </source>
</evidence>
<dbReference type="EMBL" id="SRXT01000003">
    <property type="protein sequence ID" value="TGX54334.1"/>
    <property type="molecule type" value="Genomic_DNA"/>
</dbReference>
<evidence type="ECO:0000256" key="2">
    <source>
        <dbReference type="ARBA" id="ARBA00022475"/>
    </source>
</evidence>
<feature type="transmembrane region" description="Helical" evidence="6">
    <location>
        <begin position="518"/>
        <end position="536"/>
    </location>
</feature>
<evidence type="ECO:0000313" key="8">
    <source>
        <dbReference type="EMBL" id="TGX54334.1"/>
    </source>
</evidence>
<feature type="transmembrane region" description="Helical" evidence="6">
    <location>
        <begin position="231"/>
        <end position="254"/>
    </location>
</feature>
<keyword evidence="3 6" id="KW-0812">Transmembrane</keyword>
<evidence type="ECO:0000256" key="6">
    <source>
        <dbReference type="SAM" id="Phobius"/>
    </source>
</evidence>
<keyword evidence="9" id="KW-1185">Reference proteome</keyword>
<keyword evidence="5 6" id="KW-0472">Membrane</keyword>
<organism evidence="8 9">
    <name type="scientific">Sphingomonas gei</name>
    <dbReference type="NCBI Taxonomy" id="1395960"/>
    <lineage>
        <taxon>Bacteria</taxon>
        <taxon>Pseudomonadati</taxon>
        <taxon>Pseudomonadota</taxon>
        <taxon>Alphaproteobacteria</taxon>
        <taxon>Sphingomonadales</taxon>
        <taxon>Sphingomonadaceae</taxon>
        <taxon>Sphingomonas</taxon>
    </lineage>
</organism>
<dbReference type="NCBIfam" id="NF033480">
    <property type="entry name" value="bifunc_MprF"/>
    <property type="match status" value="1"/>
</dbReference>
<feature type="transmembrane region" description="Helical" evidence="6">
    <location>
        <begin position="260"/>
        <end position="278"/>
    </location>
</feature>
<reference evidence="8 9" key="1">
    <citation type="submission" date="2019-04" db="EMBL/GenBank/DDBJ databases">
        <title>Sphingomonas psychrotolerans sp. nov., isolated from soil in the Tianshan Mountains, Xinjiang, China.</title>
        <authorList>
            <person name="Luo Y."/>
            <person name="Sheng H."/>
        </authorList>
    </citation>
    <scope>NUCLEOTIDE SEQUENCE [LARGE SCALE GENOMIC DNA]</scope>
    <source>
        <strain evidence="8 9">ZFGT-11</strain>
    </source>
</reference>
<accession>A0A4S1XCY8</accession>
<dbReference type="Proteomes" id="UP000306147">
    <property type="component" value="Unassembled WGS sequence"/>
</dbReference>
<dbReference type="GO" id="GO:0016755">
    <property type="term" value="F:aminoacyltransferase activity"/>
    <property type="evidence" value="ECO:0007669"/>
    <property type="project" value="TreeGrafter"/>
</dbReference>
<feature type="transmembrane region" description="Helical" evidence="6">
    <location>
        <begin position="356"/>
        <end position="377"/>
    </location>
</feature>
<proteinExistence type="predicted"/>
<evidence type="ECO:0000256" key="4">
    <source>
        <dbReference type="ARBA" id="ARBA00022989"/>
    </source>
</evidence>
<feature type="transmembrane region" description="Helical" evidence="6">
    <location>
        <begin position="111"/>
        <end position="132"/>
    </location>
</feature>
<dbReference type="InterPro" id="IPR051211">
    <property type="entry name" value="PG_lysyltransferase"/>
</dbReference>
<dbReference type="PANTHER" id="PTHR34697">
    <property type="entry name" value="PHOSPHATIDYLGLYCEROL LYSYLTRANSFERASE"/>
    <property type="match status" value="1"/>
</dbReference>
<name>A0A4S1XCY8_9SPHN</name>
<gene>
    <name evidence="8" type="primary">mprF</name>
    <name evidence="8" type="ORF">E5A73_09525</name>
</gene>
<evidence type="ECO:0000256" key="3">
    <source>
        <dbReference type="ARBA" id="ARBA00022692"/>
    </source>
</evidence>
<dbReference type="Pfam" id="PF09924">
    <property type="entry name" value="LPG_synthase_C"/>
    <property type="match status" value="1"/>
</dbReference>
<comment type="caution">
    <text evidence="8">The sequence shown here is derived from an EMBL/GenBank/DDBJ whole genome shotgun (WGS) entry which is preliminary data.</text>
</comment>
<feature type="transmembrane region" description="Helical" evidence="6">
    <location>
        <begin position="37"/>
        <end position="57"/>
    </location>
</feature>
<feature type="transmembrane region" description="Helical" evidence="6">
    <location>
        <begin position="397"/>
        <end position="415"/>
    </location>
</feature>
<keyword evidence="2" id="KW-1003">Cell membrane</keyword>
<comment type="subcellular location">
    <subcellularLocation>
        <location evidence="1">Cell membrane</location>
        <topology evidence="1">Multi-pass membrane protein</topology>
    </subcellularLocation>
</comment>
<dbReference type="InterPro" id="IPR024320">
    <property type="entry name" value="LPG_synthase_C"/>
</dbReference>
<dbReference type="GO" id="GO:0055091">
    <property type="term" value="P:phospholipid homeostasis"/>
    <property type="evidence" value="ECO:0007669"/>
    <property type="project" value="TreeGrafter"/>
</dbReference>
<feature type="transmembrane region" description="Helical" evidence="6">
    <location>
        <begin position="77"/>
        <end position="99"/>
    </location>
</feature>
<feature type="transmembrane region" description="Helical" evidence="6">
    <location>
        <begin position="187"/>
        <end position="210"/>
    </location>
</feature>